<dbReference type="Pfam" id="PF13511">
    <property type="entry name" value="DUF4124"/>
    <property type="match status" value="1"/>
</dbReference>
<dbReference type="EMBL" id="JAVRHY010000017">
    <property type="protein sequence ID" value="MDT0619584.1"/>
    <property type="molecule type" value="Genomic_DNA"/>
</dbReference>
<accession>A0ABU3BAT5</accession>
<evidence type="ECO:0000256" key="1">
    <source>
        <dbReference type="SAM" id="MobiDB-lite"/>
    </source>
</evidence>
<proteinExistence type="predicted"/>
<feature type="compositionally biased region" description="Low complexity" evidence="1">
    <location>
        <begin position="208"/>
        <end position="232"/>
    </location>
</feature>
<feature type="domain" description="DUF4124" evidence="2">
    <location>
        <begin position="41"/>
        <end position="88"/>
    </location>
</feature>
<comment type="caution">
    <text evidence="3">The sequence shown here is derived from an EMBL/GenBank/DDBJ whole genome shotgun (WGS) entry which is preliminary data.</text>
</comment>
<dbReference type="RefSeq" id="WP_311660108.1">
    <property type="nucleotide sequence ID" value="NZ_JAVRHY010000017.1"/>
</dbReference>
<dbReference type="Proteomes" id="UP001259982">
    <property type="component" value="Unassembled WGS sequence"/>
</dbReference>
<sequence>GFPESRRAIAGGGNVAPLLWSKSRKLLHSGIMKLAVTLVVATLIAAPAGAEVYRWVDDQGVTHYSDQPVKGASKPDLPRLQSMQAPAAVAADKKKGATTDGDAGRLNLVRPGTDETFRDARGLVPVQVELERDLAEGETLQYVLDGEPVRGTDGRRTSLQLQGVPRGTHAISAVILQGEEPVARSQAVTFHMKPPSALSPANRQDADAGAPTSPGSTGAAGAPAAPRLGGGP</sequence>
<name>A0ABU3BAT5_9GAMM</name>
<dbReference type="InterPro" id="IPR025392">
    <property type="entry name" value="DUF4124"/>
</dbReference>
<reference evidence="3 4" key="1">
    <citation type="submission" date="2023-09" db="EMBL/GenBank/DDBJ databases">
        <authorList>
            <person name="Rey-Velasco X."/>
        </authorList>
    </citation>
    <scope>NUCLEOTIDE SEQUENCE [LARGE SCALE GENOMIC DNA]</scope>
    <source>
        <strain evidence="3 4">P385</strain>
    </source>
</reference>
<evidence type="ECO:0000259" key="2">
    <source>
        <dbReference type="Pfam" id="PF13511"/>
    </source>
</evidence>
<protein>
    <submittedName>
        <fullName evidence="3">DUF4124 domain-containing protein</fullName>
    </submittedName>
</protein>
<gene>
    <name evidence="3" type="ORF">RM531_13990</name>
</gene>
<evidence type="ECO:0000313" key="3">
    <source>
        <dbReference type="EMBL" id="MDT0619584.1"/>
    </source>
</evidence>
<feature type="non-terminal residue" evidence="3">
    <location>
        <position position="1"/>
    </location>
</feature>
<evidence type="ECO:0000313" key="4">
    <source>
        <dbReference type="Proteomes" id="UP001259982"/>
    </source>
</evidence>
<organism evidence="3 4">
    <name type="scientific">Spectribacter acetivorans</name>
    <dbReference type="NCBI Taxonomy" id="3075603"/>
    <lineage>
        <taxon>Bacteria</taxon>
        <taxon>Pseudomonadati</taxon>
        <taxon>Pseudomonadota</taxon>
        <taxon>Gammaproteobacteria</taxon>
        <taxon>Salinisphaerales</taxon>
        <taxon>Salinisphaeraceae</taxon>
        <taxon>Spectribacter</taxon>
    </lineage>
</organism>
<feature type="region of interest" description="Disordered" evidence="1">
    <location>
        <begin position="193"/>
        <end position="232"/>
    </location>
</feature>
<keyword evidence="4" id="KW-1185">Reference proteome</keyword>